<dbReference type="InterPro" id="IPR051804">
    <property type="entry name" value="Carb_Metab_Reg_Kinase/Isom"/>
</dbReference>
<name>A0A2G4YS11_9PROT</name>
<accession>A0A2G4YS11</accession>
<dbReference type="InterPro" id="IPR043129">
    <property type="entry name" value="ATPase_NBD"/>
</dbReference>
<dbReference type="InParanoid" id="A0A2G4YS11"/>
<keyword evidence="7" id="KW-0808">Transferase</keyword>
<dbReference type="SUPFAM" id="SSF53067">
    <property type="entry name" value="Actin-like ATPase domain"/>
    <property type="match status" value="1"/>
</dbReference>
<evidence type="ECO:0000256" key="6">
    <source>
        <dbReference type="ARBA" id="ARBA00048451"/>
    </source>
</evidence>
<keyword evidence="8" id="KW-1185">Reference proteome</keyword>
<protein>
    <recommendedName>
        <fullName evidence="5">fructokinase</fullName>
        <ecNumber evidence="5">2.7.1.4</ecNumber>
    </recommendedName>
</protein>
<gene>
    <name evidence="7" type="ORF">CRD36_08635</name>
</gene>
<dbReference type="AlphaFoldDB" id="A0A2G4YS11"/>
<dbReference type="RefSeq" id="WP_099472363.1">
    <property type="nucleotide sequence ID" value="NZ_CP041025.1"/>
</dbReference>
<evidence type="ECO:0000256" key="5">
    <source>
        <dbReference type="ARBA" id="ARBA00038887"/>
    </source>
</evidence>
<keyword evidence="4" id="KW-0460">Magnesium</keyword>
<keyword evidence="2" id="KW-0479">Metal-binding</keyword>
<dbReference type="InterPro" id="IPR000600">
    <property type="entry name" value="ROK"/>
</dbReference>
<evidence type="ECO:0000313" key="7">
    <source>
        <dbReference type="EMBL" id="PHZ85098.1"/>
    </source>
</evidence>
<reference evidence="7 8" key="1">
    <citation type="submission" date="2017-10" db="EMBL/GenBank/DDBJ databases">
        <title>Frigbacter circumglobatus gen. nov. sp. nov., isolated from sediment cultured in situ.</title>
        <authorList>
            <person name="Zhao Z."/>
        </authorList>
    </citation>
    <scope>NUCLEOTIDE SEQUENCE [LARGE SCALE GENOMIC DNA]</scope>
    <source>
        <strain evidence="7 8">ZYL</strain>
    </source>
</reference>
<dbReference type="Pfam" id="PF00480">
    <property type="entry name" value="ROK"/>
    <property type="match status" value="1"/>
</dbReference>
<comment type="cofactor">
    <cofactor evidence="1">
        <name>Mg(2+)</name>
        <dbReference type="ChEBI" id="CHEBI:18420"/>
    </cofactor>
</comment>
<dbReference type="PANTHER" id="PTHR42742:SF3">
    <property type="entry name" value="FRUCTOKINASE"/>
    <property type="match status" value="1"/>
</dbReference>
<proteinExistence type="predicted"/>
<keyword evidence="3" id="KW-0862">Zinc</keyword>
<evidence type="ECO:0000256" key="3">
    <source>
        <dbReference type="ARBA" id="ARBA00022833"/>
    </source>
</evidence>
<evidence type="ECO:0000256" key="1">
    <source>
        <dbReference type="ARBA" id="ARBA00001946"/>
    </source>
</evidence>
<sequence length="321" mass="34764">MSRRHSENILFGGVEAGGTNFNCVMGYGDGDIIARRTIPTTTPENTLAQVVDFFKEKSIEYGPVQALGIAHFGPIDINKASRSYGKILLTVKPGWSYFDIVGYFSNIFSVPVAFQSDVNGAAIGERYFGGAKENDNFVYMTVGTGIGGGAFVNGHLVNNLQHPEIGHMLVPHDVVQDSFPGSCPVHGDCLEGLASGSAIKSRWGSPGESLPENSAVWELEAHYLAILCVNLCYCYAPEKIILGGGVMGQKQIFPILHRKFLELMHGYMTTLNEVSIKDFIVPTRLAGEAATKGSLILAHQGYFSETAAALSPRCNKTHRFP</sequence>
<evidence type="ECO:0000256" key="4">
    <source>
        <dbReference type="ARBA" id="ARBA00022842"/>
    </source>
</evidence>
<evidence type="ECO:0000313" key="8">
    <source>
        <dbReference type="Proteomes" id="UP000229730"/>
    </source>
</evidence>
<evidence type="ECO:0000256" key="2">
    <source>
        <dbReference type="ARBA" id="ARBA00022723"/>
    </source>
</evidence>
<organism evidence="7 8">
    <name type="scientific">Paremcibacter congregatus</name>
    <dbReference type="NCBI Taxonomy" id="2043170"/>
    <lineage>
        <taxon>Bacteria</taxon>
        <taxon>Pseudomonadati</taxon>
        <taxon>Pseudomonadota</taxon>
        <taxon>Alphaproteobacteria</taxon>
        <taxon>Emcibacterales</taxon>
        <taxon>Emcibacteraceae</taxon>
        <taxon>Paremcibacter</taxon>
    </lineage>
</organism>
<comment type="catalytic activity">
    <reaction evidence="6">
        <text>D-fructose + ATP = D-fructose 6-phosphate + ADP + H(+)</text>
        <dbReference type="Rhea" id="RHEA:16125"/>
        <dbReference type="ChEBI" id="CHEBI:15378"/>
        <dbReference type="ChEBI" id="CHEBI:30616"/>
        <dbReference type="ChEBI" id="CHEBI:37721"/>
        <dbReference type="ChEBI" id="CHEBI:61527"/>
        <dbReference type="ChEBI" id="CHEBI:456216"/>
        <dbReference type="EC" id="2.7.1.4"/>
    </reaction>
</comment>
<comment type="caution">
    <text evidence="7">The sequence shown here is derived from an EMBL/GenBank/DDBJ whole genome shotgun (WGS) entry which is preliminary data.</text>
</comment>
<dbReference type="FunCoup" id="A0A2G4YS11">
    <property type="interactions" value="20"/>
</dbReference>
<dbReference type="CDD" id="cd24067">
    <property type="entry name" value="ASKHA_NBD_ROK_BsFRK-like"/>
    <property type="match status" value="1"/>
</dbReference>
<keyword evidence="7" id="KW-0418">Kinase</keyword>
<dbReference type="PANTHER" id="PTHR42742">
    <property type="entry name" value="TRANSCRIPTIONAL REPRESSOR MPRA"/>
    <property type="match status" value="1"/>
</dbReference>
<dbReference type="EC" id="2.7.1.4" evidence="5"/>
<dbReference type="OrthoDB" id="9783435at2"/>
<dbReference type="Gene3D" id="3.30.420.40">
    <property type="match status" value="2"/>
</dbReference>
<dbReference type="GO" id="GO:0008865">
    <property type="term" value="F:fructokinase activity"/>
    <property type="evidence" value="ECO:0007669"/>
    <property type="project" value="UniProtKB-EC"/>
</dbReference>
<dbReference type="EMBL" id="PDEM01000018">
    <property type="protein sequence ID" value="PHZ85098.1"/>
    <property type="molecule type" value="Genomic_DNA"/>
</dbReference>
<dbReference type="GO" id="GO:0046872">
    <property type="term" value="F:metal ion binding"/>
    <property type="evidence" value="ECO:0007669"/>
    <property type="project" value="UniProtKB-KW"/>
</dbReference>
<dbReference type="Proteomes" id="UP000229730">
    <property type="component" value="Unassembled WGS sequence"/>
</dbReference>